<dbReference type="EMBL" id="CAJVPS010045644">
    <property type="protein sequence ID" value="CAG8759809.1"/>
    <property type="molecule type" value="Genomic_DNA"/>
</dbReference>
<keyword evidence="2" id="KW-1185">Reference proteome</keyword>
<dbReference type="OrthoDB" id="4062651at2759"/>
<name>A0A9N9J1T8_9GLOM</name>
<sequence length="260" mass="29692">LLGTGGYDRLKQLLWHCCHINIMNLSDTGASTLMDYEYASIAQHRIKNIHQLDYVFSPSEAATSKRFKQMQIINKEPMILCHRPPGATAIPVTLIHPVFGEFLDNCSKIIPTNADYDLVNSLSEEMADLYEEESKRNHRFLSLVEKYYGVQFSTQIRDTKYQTDGNLREGDFYYVNVESKNELGSGGAEPNIQSAYYYVEFVRSHSKNYPWSPLPCLHVCLAGPYIGFSGLISSKKVQMDPLTPLVPFAFHPRDTQMRMM</sequence>
<proteinExistence type="predicted"/>
<organism evidence="1 2">
    <name type="scientific">Ambispora leptoticha</name>
    <dbReference type="NCBI Taxonomy" id="144679"/>
    <lineage>
        <taxon>Eukaryota</taxon>
        <taxon>Fungi</taxon>
        <taxon>Fungi incertae sedis</taxon>
        <taxon>Mucoromycota</taxon>
        <taxon>Glomeromycotina</taxon>
        <taxon>Glomeromycetes</taxon>
        <taxon>Archaeosporales</taxon>
        <taxon>Ambisporaceae</taxon>
        <taxon>Ambispora</taxon>
    </lineage>
</organism>
<feature type="non-terminal residue" evidence="1">
    <location>
        <position position="260"/>
    </location>
</feature>
<protein>
    <submittedName>
        <fullName evidence="1">2693_t:CDS:1</fullName>
    </submittedName>
</protein>
<evidence type="ECO:0000313" key="1">
    <source>
        <dbReference type="EMBL" id="CAG8759809.1"/>
    </source>
</evidence>
<gene>
    <name evidence="1" type="ORF">ALEPTO_LOCUS13631</name>
</gene>
<comment type="caution">
    <text evidence="1">The sequence shown here is derived from an EMBL/GenBank/DDBJ whole genome shotgun (WGS) entry which is preliminary data.</text>
</comment>
<reference evidence="1" key="1">
    <citation type="submission" date="2021-06" db="EMBL/GenBank/DDBJ databases">
        <authorList>
            <person name="Kallberg Y."/>
            <person name="Tangrot J."/>
            <person name="Rosling A."/>
        </authorList>
    </citation>
    <scope>NUCLEOTIDE SEQUENCE</scope>
    <source>
        <strain evidence="1">FL130A</strain>
    </source>
</reference>
<dbReference type="AlphaFoldDB" id="A0A9N9J1T8"/>
<dbReference type="Proteomes" id="UP000789508">
    <property type="component" value="Unassembled WGS sequence"/>
</dbReference>
<feature type="non-terminal residue" evidence="1">
    <location>
        <position position="1"/>
    </location>
</feature>
<accession>A0A9N9J1T8</accession>
<evidence type="ECO:0000313" key="2">
    <source>
        <dbReference type="Proteomes" id="UP000789508"/>
    </source>
</evidence>